<dbReference type="RefSeq" id="WP_088771691.1">
    <property type="nucleotide sequence ID" value="NZ_AP023082.1"/>
</dbReference>
<feature type="domain" description="IstB-like ATP-binding" evidence="1">
    <location>
        <begin position="10"/>
        <end position="100"/>
    </location>
</feature>
<evidence type="ECO:0000313" key="3">
    <source>
        <dbReference type="EMBL" id="ASG67318.1"/>
    </source>
</evidence>
<evidence type="ECO:0000313" key="6">
    <source>
        <dbReference type="EMBL" id="ASG68910.1"/>
    </source>
</evidence>
<evidence type="ECO:0000313" key="7">
    <source>
        <dbReference type="Proteomes" id="UP000249910"/>
    </source>
</evidence>
<dbReference type="EMBL" id="CP022132">
    <property type="protein sequence ID" value="ASG67318.1"/>
    <property type="molecule type" value="Genomic_DNA"/>
</dbReference>
<evidence type="ECO:0000259" key="1">
    <source>
        <dbReference type="Pfam" id="PF01695"/>
    </source>
</evidence>
<dbReference type="EMBL" id="CP022132">
    <property type="protein sequence ID" value="ASG68228.1"/>
    <property type="molecule type" value="Genomic_DNA"/>
</dbReference>
<keyword evidence="7" id="KW-1185">Reference proteome</keyword>
<dbReference type="EMBL" id="CP022132">
    <property type="protein sequence ID" value="ASG67577.1"/>
    <property type="molecule type" value="Genomic_DNA"/>
</dbReference>
<dbReference type="EMBL" id="CP022132">
    <property type="protein sequence ID" value="ASG68910.1"/>
    <property type="molecule type" value="Genomic_DNA"/>
</dbReference>
<dbReference type="InterPro" id="IPR002611">
    <property type="entry name" value="IstB_ATP-bd"/>
</dbReference>
<name>A0ABM6LWV2_9GAMM</name>
<dbReference type="EMBL" id="CP022132">
    <property type="protein sequence ID" value="ASG67132.1"/>
    <property type="molecule type" value="Genomic_DNA"/>
</dbReference>
<dbReference type="Proteomes" id="UP000249910">
    <property type="component" value="Chromosome"/>
</dbReference>
<proteinExistence type="predicted"/>
<evidence type="ECO:0000313" key="2">
    <source>
        <dbReference type="EMBL" id="ASG67132.1"/>
    </source>
</evidence>
<dbReference type="Pfam" id="PF01695">
    <property type="entry name" value="IstB_IS21"/>
    <property type="match status" value="1"/>
</dbReference>
<gene>
    <name evidence="2" type="ORF">CDV26_00910</name>
    <name evidence="3" type="ORF">CDV26_01955</name>
    <name evidence="4" type="ORF">CDV26_03470</name>
    <name evidence="5" type="ORF">CDV26_07335</name>
    <name evidence="6" type="ORF">CDV26_11455</name>
</gene>
<evidence type="ECO:0000313" key="4">
    <source>
        <dbReference type="EMBL" id="ASG67577.1"/>
    </source>
</evidence>
<organism evidence="2 7">
    <name type="scientific">Francisella halioticida</name>
    <dbReference type="NCBI Taxonomy" id="549298"/>
    <lineage>
        <taxon>Bacteria</taxon>
        <taxon>Pseudomonadati</taxon>
        <taxon>Pseudomonadota</taxon>
        <taxon>Gammaproteobacteria</taxon>
        <taxon>Thiotrichales</taxon>
        <taxon>Francisellaceae</taxon>
        <taxon>Francisella</taxon>
    </lineage>
</organism>
<accession>A0ABM6LWV2</accession>
<evidence type="ECO:0000313" key="5">
    <source>
        <dbReference type="EMBL" id="ASG68228.1"/>
    </source>
</evidence>
<sequence>MIELQEYLKKLHLSTVLDGLKEIDKDDTQYYKWLEEQLEKEVSYRAVKSINNQIKLAKFPTAKSLDEFDFDKSVINKELVIGLQSTGLVDSKRNIILVGGYWHW</sequence>
<protein>
    <recommendedName>
        <fullName evidence="1">IstB-like ATP-binding domain-containing protein</fullName>
    </recommendedName>
</protein>
<reference evidence="2 7" key="1">
    <citation type="submission" date="2017-06" db="EMBL/GenBank/DDBJ databases">
        <title>Complete genome of Francisella halioticida.</title>
        <authorList>
            <person name="Sjodin A."/>
        </authorList>
    </citation>
    <scope>NUCLEOTIDE SEQUENCE [LARGE SCALE GENOMIC DNA]</scope>
    <source>
        <strain evidence="2 7">DSM 23729</strain>
    </source>
</reference>